<dbReference type="GO" id="GO:0036503">
    <property type="term" value="P:ERAD pathway"/>
    <property type="evidence" value="ECO:0007669"/>
    <property type="project" value="TreeGrafter"/>
</dbReference>
<proteinExistence type="predicted"/>
<evidence type="ECO:0000313" key="5">
    <source>
        <dbReference type="EMBL" id="OAE28347.1"/>
    </source>
</evidence>
<feature type="domain" description="UBX" evidence="3">
    <location>
        <begin position="450"/>
        <end position="528"/>
    </location>
</feature>
<evidence type="ECO:0000256" key="1">
    <source>
        <dbReference type="ARBA" id="ARBA00023054"/>
    </source>
</evidence>
<dbReference type="Gene3D" id="1.10.8.10">
    <property type="entry name" value="DNA helicase RuvA subunit, C-terminal domain"/>
    <property type="match status" value="1"/>
</dbReference>
<dbReference type="Pfam" id="PF21021">
    <property type="entry name" value="FAF1"/>
    <property type="match status" value="1"/>
</dbReference>
<dbReference type="Proteomes" id="UP001162541">
    <property type="component" value="Chromosome 1"/>
</dbReference>
<dbReference type="SUPFAM" id="SSF54236">
    <property type="entry name" value="Ubiquitin-like"/>
    <property type="match status" value="1"/>
</dbReference>
<reference evidence="4" key="2">
    <citation type="journal article" date="2019" name="Curr. Biol.">
        <title>Chromatin organization in early land plants reveals an ancestral association between H3K27me3, transposons, and constitutive heterochromatin.</title>
        <authorList>
            <person name="Montgomery S.A."/>
            <person name="Tanizawa Y."/>
            <person name="Galik B."/>
            <person name="Wang N."/>
            <person name="Ito T."/>
            <person name="Mochizuki T."/>
            <person name="Akimcheva S."/>
            <person name="Bowman J."/>
            <person name="Cognat V."/>
            <person name="Drouard L."/>
            <person name="Ekker H."/>
            <person name="Houng S."/>
            <person name="Kohchi T."/>
            <person name="Lin S."/>
            <person name="Liu L.D."/>
            <person name="Nakamura Y."/>
            <person name="Valeeva L.R."/>
            <person name="Shakirov E.V."/>
            <person name="Shippen D.E."/>
            <person name="Wei W."/>
            <person name="Yagura M."/>
            <person name="Yamaoka S."/>
            <person name="Yamato K.T."/>
            <person name="Liu C."/>
            <person name="Berger F."/>
        </authorList>
    </citation>
    <scope>NUCLEOTIDE SEQUENCE [LARGE SCALE GENOMIC DNA]</scope>
    <source>
        <strain evidence="4">Tak-1</strain>
    </source>
</reference>
<evidence type="ECO:0000313" key="4">
    <source>
        <dbReference type="EMBL" id="BBM99194.1"/>
    </source>
</evidence>
<evidence type="ECO:0000313" key="6">
    <source>
        <dbReference type="Proteomes" id="UP000077202"/>
    </source>
</evidence>
<dbReference type="InterPro" id="IPR001012">
    <property type="entry name" value="UBX_dom"/>
</dbReference>
<dbReference type="PANTHER" id="PTHR23322">
    <property type="entry name" value="FAS-ASSOCIATED PROTEIN"/>
    <property type="match status" value="1"/>
</dbReference>
<feature type="region of interest" description="Disordered" evidence="2">
    <location>
        <begin position="379"/>
        <end position="449"/>
    </location>
</feature>
<dbReference type="Gene3D" id="3.10.20.90">
    <property type="entry name" value="Phosphatidylinositol 3-kinase Catalytic Subunit, Chain A, domain 1"/>
    <property type="match status" value="1"/>
</dbReference>
<dbReference type="Gene3D" id="3.40.30.10">
    <property type="entry name" value="Glutaredoxin"/>
    <property type="match status" value="1"/>
</dbReference>
<evidence type="ECO:0000256" key="2">
    <source>
        <dbReference type="SAM" id="MobiDB-lite"/>
    </source>
</evidence>
<accession>A0A176W5N8</accession>
<dbReference type="InterPro" id="IPR049483">
    <property type="entry name" value="FAF1_2-like_UAS"/>
</dbReference>
<name>A0A176W5N8_MARPO</name>
<dbReference type="InterPro" id="IPR029071">
    <property type="entry name" value="Ubiquitin-like_domsf"/>
</dbReference>
<dbReference type="PANTHER" id="PTHR23322:SF1">
    <property type="entry name" value="FAS-ASSOCIATED FACTOR 2"/>
    <property type="match status" value="1"/>
</dbReference>
<dbReference type="CDD" id="cd02958">
    <property type="entry name" value="UAS"/>
    <property type="match status" value="1"/>
</dbReference>
<dbReference type="InterPro" id="IPR050730">
    <property type="entry name" value="UBX_domain-protein"/>
</dbReference>
<gene>
    <name evidence="5" type="ORF">AXG93_2490s1380</name>
    <name evidence="4" type="ORF">Mp_1g19520</name>
</gene>
<dbReference type="SUPFAM" id="SSF52833">
    <property type="entry name" value="Thioredoxin-like"/>
    <property type="match status" value="1"/>
</dbReference>
<dbReference type="GO" id="GO:0005783">
    <property type="term" value="C:endoplasmic reticulum"/>
    <property type="evidence" value="ECO:0007669"/>
    <property type="project" value="TreeGrafter"/>
</dbReference>
<reference evidence="5 6" key="1">
    <citation type="submission" date="2016-03" db="EMBL/GenBank/DDBJ databases">
        <title>Mechanisms controlling the formation of the plant cell surface in tip-growing cells are functionally conserved among land plants.</title>
        <authorList>
            <person name="Honkanen S."/>
            <person name="Jones V.A."/>
            <person name="Morieri G."/>
            <person name="Champion C."/>
            <person name="Hetherington A.J."/>
            <person name="Kelly S."/>
            <person name="Saint-Marcoux D."/>
            <person name="Proust H."/>
            <person name="Prescott H."/>
            <person name="Dolan L."/>
        </authorList>
    </citation>
    <scope>NUCLEOTIDE SEQUENCE [LARGE SCALE GENOMIC DNA]</scope>
    <source>
        <strain evidence="6">cv. Tak-1 and cv. Tak-2</strain>
        <tissue evidence="5">Whole gametophyte</tissue>
    </source>
</reference>
<reference evidence="7" key="3">
    <citation type="journal article" date="2020" name="Curr. Biol.">
        <title>Chromatin organization in early land plants reveals an ancestral association between H3K27me3, transposons, and constitutive heterochromatin.</title>
        <authorList>
            <person name="Montgomery S.A."/>
            <person name="Tanizawa Y."/>
            <person name="Galik B."/>
            <person name="Wang N."/>
            <person name="Ito T."/>
            <person name="Mochizuki T."/>
            <person name="Akimcheva S."/>
            <person name="Bowman J.L."/>
            <person name="Cognat V."/>
            <person name="Marechal-Drouard L."/>
            <person name="Ekker H."/>
            <person name="Hong S.F."/>
            <person name="Kohchi T."/>
            <person name="Lin S.S."/>
            <person name="Liu L.D."/>
            <person name="Nakamura Y."/>
            <person name="Valeeva L.R."/>
            <person name="Shakirov E.V."/>
            <person name="Shippen D.E."/>
            <person name="Wei W.L."/>
            <person name="Yagura M."/>
            <person name="Yamaoka S."/>
            <person name="Yamato K.T."/>
            <person name="Liu C."/>
            <person name="Berger F."/>
        </authorList>
    </citation>
    <scope>NUCLEOTIDE SEQUENCE [LARGE SCALE GENOMIC DNA]</scope>
    <source>
        <strain evidence="7">Tak-1</strain>
    </source>
</reference>
<sequence>MTSQSRENDEKLAWFQDVTGLSDSSLSTQILEAHGWNLDAAVNSLVEGGNNTNTVAMGSTSGGALSTEEAPDLSRWDSTAERMNSGLPSTRDAELYGGSHGRGHPGGGHYERFASGPGRDSINYDRFRDYDDSYRGGRLIQQNPQGPGIAWRLVTLSFSMIRGSYNLMYGAVELGMWVTGGMISYSLGALGLGGGGGVAVDRRNRSLLPMPTSGSSEASLFLRNFEMEYGENHPNFQTMSFMEAMRRAGQHYKFLFVYLHAPDHANTPVFCENSLCSASVSDFINEHFVAWGGDVRTSEGFQMSNSLKASTFPFCAVVTASSNQRIALLQQIEGPRTASELLAILQRVVEEQGSVLVAARVEEEERQVNRRLREEQDAAYQAALQADQERERRRQEEADRAAREAEEAEMKKKEEEEAIARAAREAAERESALERRRQEKATSLGLEPAKAPDVTQVLVRLPNGERKERRFYATDRVRKVYDYVDSLGSFDAVNYSLVSNFPRTVYGPDKLDLSFKDAGLHPHASLFVQVEDN</sequence>
<keyword evidence="1" id="KW-0175">Coiled coil</keyword>
<dbReference type="EMBL" id="LVLJ01001741">
    <property type="protein sequence ID" value="OAE28347.1"/>
    <property type="molecule type" value="Genomic_DNA"/>
</dbReference>
<feature type="compositionally biased region" description="Gly residues" evidence="2">
    <location>
        <begin position="98"/>
        <end position="108"/>
    </location>
</feature>
<dbReference type="InterPro" id="IPR006577">
    <property type="entry name" value="UAS"/>
</dbReference>
<dbReference type="CDD" id="cd01767">
    <property type="entry name" value="UBX"/>
    <property type="match status" value="1"/>
</dbReference>
<feature type="compositionally biased region" description="Basic and acidic residues" evidence="2">
    <location>
        <begin position="387"/>
        <end position="440"/>
    </location>
</feature>
<dbReference type="SMART" id="SM00166">
    <property type="entry name" value="UBX"/>
    <property type="match status" value="1"/>
</dbReference>
<dbReference type="EMBL" id="AP019866">
    <property type="protein sequence ID" value="BBM99194.1"/>
    <property type="molecule type" value="Genomic_DNA"/>
</dbReference>
<protein>
    <recommendedName>
        <fullName evidence="3">UBX domain-containing protein</fullName>
    </recommendedName>
</protein>
<dbReference type="SMART" id="SM00594">
    <property type="entry name" value="UAS"/>
    <property type="match status" value="1"/>
</dbReference>
<keyword evidence="6" id="KW-1185">Reference proteome</keyword>
<evidence type="ECO:0000313" key="7">
    <source>
        <dbReference type="Proteomes" id="UP001162541"/>
    </source>
</evidence>
<dbReference type="GO" id="GO:0043130">
    <property type="term" value="F:ubiquitin binding"/>
    <property type="evidence" value="ECO:0007669"/>
    <property type="project" value="TreeGrafter"/>
</dbReference>
<dbReference type="CDD" id="cd14353">
    <property type="entry name" value="UBA_FAF"/>
    <property type="match status" value="1"/>
</dbReference>
<dbReference type="InterPro" id="IPR036249">
    <property type="entry name" value="Thioredoxin-like_sf"/>
</dbReference>
<feature type="region of interest" description="Disordered" evidence="2">
    <location>
        <begin position="82"/>
        <end position="117"/>
    </location>
</feature>
<dbReference type="PROSITE" id="PS50033">
    <property type="entry name" value="UBX"/>
    <property type="match status" value="1"/>
</dbReference>
<evidence type="ECO:0000259" key="3">
    <source>
        <dbReference type="PROSITE" id="PS50033"/>
    </source>
</evidence>
<dbReference type="Pfam" id="PF14555">
    <property type="entry name" value="UBA_4"/>
    <property type="match status" value="1"/>
</dbReference>
<dbReference type="Pfam" id="PF00789">
    <property type="entry name" value="UBX"/>
    <property type="match status" value="1"/>
</dbReference>
<dbReference type="Proteomes" id="UP000077202">
    <property type="component" value="Unassembled WGS sequence"/>
</dbReference>
<dbReference type="AlphaFoldDB" id="A0A176W5N8"/>
<organism evidence="5 6">
    <name type="scientific">Marchantia polymorpha subsp. ruderalis</name>
    <dbReference type="NCBI Taxonomy" id="1480154"/>
    <lineage>
        <taxon>Eukaryota</taxon>
        <taxon>Viridiplantae</taxon>
        <taxon>Streptophyta</taxon>
        <taxon>Embryophyta</taxon>
        <taxon>Marchantiophyta</taxon>
        <taxon>Marchantiopsida</taxon>
        <taxon>Marchantiidae</taxon>
        <taxon>Marchantiales</taxon>
        <taxon>Marchantiaceae</taxon>
        <taxon>Marchantia</taxon>
    </lineage>
</organism>